<dbReference type="Proteomes" id="UP000434052">
    <property type="component" value="Unassembled WGS sequence"/>
</dbReference>
<sequence>MMPHLQSVPAPNKRYVAMVGLPVMGKSVIAYKMQHNLSTLGLSSLLFNNG</sequence>
<reference evidence="1 2" key="1">
    <citation type="submission" date="2018-06" db="EMBL/GenBank/DDBJ databases">
        <title>Complete genome of Desulfovibrio marinus P48SEP.</title>
        <authorList>
            <person name="Crispim J.S."/>
            <person name="Vidigal P.M.P."/>
            <person name="Silva L.C.F."/>
            <person name="Araujo L.C."/>
            <person name="Laguardia C.N."/>
            <person name="Dias R.S."/>
            <person name="Sousa M.P."/>
            <person name="Paula S.O."/>
            <person name="Silva C."/>
        </authorList>
    </citation>
    <scope>NUCLEOTIDE SEQUENCE [LARGE SCALE GENOMIC DNA]</scope>
    <source>
        <strain evidence="1 2">P48SEP</strain>
    </source>
</reference>
<dbReference type="Gene3D" id="3.40.50.300">
    <property type="entry name" value="P-loop containing nucleotide triphosphate hydrolases"/>
    <property type="match status" value="1"/>
</dbReference>
<dbReference type="AlphaFoldDB" id="A0A6P1ZAR6"/>
<name>A0A6P1ZAR6_9BACT</name>
<proteinExistence type="predicted"/>
<evidence type="ECO:0000313" key="2">
    <source>
        <dbReference type="Proteomes" id="UP000434052"/>
    </source>
</evidence>
<organism evidence="1 2">
    <name type="scientific">Oceanidesulfovibrio marinus</name>
    <dbReference type="NCBI Taxonomy" id="370038"/>
    <lineage>
        <taxon>Bacteria</taxon>
        <taxon>Pseudomonadati</taxon>
        <taxon>Thermodesulfobacteriota</taxon>
        <taxon>Desulfovibrionia</taxon>
        <taxon>Desulfovibrionales</taxon>
        <taxon>Desulfovibrionaceae</taxon>
        <taxon>Oceanidesulfovibrio</taxon>
    </lineage>
</organism>
<protein>
    <submittedName>
        <fullName evidence="1">Uncharacterized protein</fullName>
    </submittedName>
</protein>
<accession>A0A6P1ZAR6</accession>
<dbReference type="InterPro" id="IPR027417">
    <property type="entry name" value="P-loop_NTPase"/>
</dbReference>
<comment type="caution">
    <text evidence="1">The sequence shown here is derived from an EMBL/GenBank/DDBJ whole genome shotgun (WGS) entry which is preliminary data.</text>
</comment>
<evidence type="ECO:0000313" key="1">
    <source>
        <dbReference type="EMBL" id="TVM28350.1"/>
    </source>
</evidence>
<gene>
    <name evidence="1" type="ORF">DQK91_22340</name>
</gene>
<dbReference type="EMBL" id="QMIF01000124">
    <property type="protein sequence ID" value="TVM28350.1"/>
    <property type="molecule type" value="Genomic_DNA"/>
</dbReference>